<feature type="transmembrane region" description="Helical" evidence="8">
    <location>
        <begin position="324"/>
        <end position="343"/>
    </location>
</feature>
<protein>
    <submittedName>
        <fullName evidence="10">MFS transporter</fullName>
    </submittedName>
</protein>
<evidence type="ECO:0000256" key="4">
    <source>
        <dbReference type="ARBA" id="ARBA00022519"/>
    </source>
</evidence>
<organism evidence="10 11">
    <name type="scientific">Oceanobacillus luteolus</name>
    <dbReference type="NCBI Taxonomy" id="1274358"/>
    <lineage>
        <taxon>Bacteria</taxon>
        <taxon>Bacillati</taxon>
        <taxon>Bacillota</taxon>
        <taxon>Bacilli</taxon>
        <taxon>Bacillales</taxon>
        <taxon>Bacillaceae</taxon>
        <taxon>Oceanobacillus</taxon>
    </lineage>
</organism>
<dbReference type="Gene3D" id="1.20.1250.20">
    <property type="entry name" value="MFS general substrate transporter like domains"/>
    <property type="match status" value="2"/>
</dbReference>
<evidence type="ECO:0000313" key="10">
    <source>
        <dbReference type="EMBL" id="MFD1607087.1"/>
    </source>
</evidence>
<evidence type="ECO:0000256" key="7">
    <source>
        <dbReference type="ARBA" id="ARBA00023136"/>
    </source>
</evidence>
<evidence type="ECO:0000256" key="8">
    <source>
        <dbReference type="SAM" id="Phobius"/>
    </source>
</evidence>
<comment type="caution">
    <text evidence="10">The sequence shown here is derived from an EMBL/GenBank/DDBJ whole genome shotgun (WGS) entry which is preliminary data.</text>
</comment>
<feature type="transmembrane region" description="Helical" evidence="8">
    <location>
        <begin position="355"/>
        <end position="377"/>
    </location>
</feature>
<feature type="domain" description="Major facilitator superfamily (MFS) profile" evidence="9">
    <location>
        <begin position="141"/>
        <end position="388"/>
    </location>
</feature>
<feature type="transmembrane region" description="Helical" evidence="8">
    <location>
        <begin position="134"/>
        <end position="152"/>
    </location>
</feature>
<feature type="transmembrane region" description="Helical" evidence="8">
    <location>
        <begin position="93"/>
        <end position="113"/>
    </location>
</feature>
<dbReference type="RefSeq" id="WP_379596424.1">
    <property type="nucleotide sequence ID" value="NZ_JBHUDE010000019.1"/>
</dbReference>
<keyword evidence="6 8" id="KW-1133">Transmembrane helix</keyword>
<proteinExistence type="predicted"/>
<gene>
    <name evidence="10" type="ORF">ACFSBH_05405</name>
</gene>
<dbReference type="Proteomes" id="UP001597221">
    <property type="component" value="Unassembled WGS sequence"/>
</dbReference>
<dbReference type="EMBL" id="JBHUDE010000019">
    <property type="protein sequence ID" value="MFD1607087.1"/>
    <property type="molecule type" value="Genomic_DNA"/>
</dbReference>
<evidence type="ECO:0000256" key="2">
    <source>
        <dbReference type="ARBA" id="ARBA00022448"/>
    </source>
</evidence>
<keyword evidence="11" id="KW-1185">Reference proteome</keyword>
<evidence type="ECO:0000313" key="11">
    <source>
        <dbReference type="Proteomes" id="UP001597221"/>
    </source>
</evidence>
<feature type="transmembrane region" description="Helical" evidence="8">
    <location>
        <begin position="196"/>
        <end position="214"/>
    </location>
</feature>
<feature type="transmembrane region" description="Helical" evidence="8">
    <location>
        <begin position="234"/>
        <end position="252"/>
    </location>
</feature>
<dbReference type="Pfam" id="PF12832">
    <property type="entry name" value="MFS_1_like"/>
    <property type="match status" value="1"/>
</dbReference>
<dbReference type="PANTHER" id="PTHR23522">
    <property type="entry name" value="BLL5896 PROTEIN"/>
    <property type="match status" value="1"/>
</dbReference>
<dbReference type="InterPro" id="IPR024989">
    <property type="entry name" value="MFS_assoc_dom"/>
</dbReference>
<comment type="subcellular location">
    <subcellularLocation>
        <location evidence="1">Cell inner membrane</location>
        <topology evidence="1">Multi-pass membrane protein</topology>
    </subcellularLocation>
</comment>
<evidence type="ECO:0000256" key="1">
    <source>
        <dbReference type="ARBA" id="ARBA00004429"/>
    </source>
</evidence>
<accession>A0ABW4HPP7</accession>
<dbReference type="InterPro" id="IPR026032">
    <property type="entry name" value="HcaT-like"/>
</dbReference>
<keyword evidence="2" id="KW-0813">Transport</keyword>
<feature type="transmembrane region" description="Helical" evidence="8">
    <location>
        <begin position="69"/>
        <end position="87"/>
    </location>
</feature>
<keyword evidence="4" id="KW-0997">Cell inner membrane</keyword>
<dbReference type="PIRSF" id="PIRSF004925">
    <property type="entry name" value="HcaT"/>
    <property type="match status" value="1"/>
</dbReference>
<dbReference type="PANTHER" id="PTHR23522:SF10">
    <property type="entry name" value="3-PHENYLPROPIONIC ACID TRANSPORTER-RELATED"/>
    <property type="match status" value="1"/>
</dbReference>
<feature type="transmembrane region" description="Helical" evidence="8">
    <location>
        <begin position="290"/>
        <end position="312"/>
    </location>
</feature>
<reference evidence="11" key="1">
    <citation type="journal article" date="2019" name="Int. J. Syst. Evol. Microbiol.">
        <title>The Global Catalogue of Microorganisms (GCM) 10K type strain sequencing project: providing services to taxonomists for standard genome sequencing and annotation.</title>
        <authorList>
            <consortium name="The Broad Institute Genomics Platform"/>
            <consortium name="The Broad Institute Genome Sequencing Center for Infectious Disease"/>
            <person name="Wu L."/>
            <person name="Ma J."/>
        </authorList>
    </citation>
    <scope>NUCLEOTIDE SEQUENCE [LARGE SCALE GENOMIC DNA]</scope>
    <source>
        <strain evidence="11">CGMCC 1.12376</strain>
    </source>
</reference>
<evidence type="ECO:0000256" key="6">
    <source>
        <dbReference type="ARBA" id="ARBA00022989"/>
    </source>
</evidence>
<evidence type="ECO:0000256" key="5">
    <source>
        <dbReference type="ARBA" id="ARBA00022692"/>
    </source>
</evidence>
<dbReference type="InterPro" id="IPR036259">
    <property type="entry name" value="MFS_trans_sf"/>
</dbReference>
<feature type="transmembrane region" description="Helical" evidence="8">
    <location>
        <begin position="43"/>
        <end position="62"/>
    </location>
</feature>
<dbReference type="SUPFAM" id="SSF103473">
    <property type="entry name" value="MFS general substrate transporter"/>
    <property type="match status" value="1"/>
</dbReference>
<evidence type="ECO:0000256" key="3">
    <source>
        <dbReference type="ARBA" id="ARBA00022475"/>
    </source>
</evidence>
<sequence length="388" mass="43750">MIQQSTTPLKLLLFSFHASNTILISFLPLYLQYQGLSGTEIGWILATGPLASIFAQPFWGYLSDKFKTVKWILFICILGLLIGAIIFFQMKTIVSLVIIGALFFFFSTPIGGLSDSLAQRRADELRISFGSIRMWGSVGFAAASLSIGVLLNQFGIQYIHWPYLLFGTIALIVIIQLKDVSVDRTPVKLGDVKQIIMNKPLMLFFLFILFITISHRTNDSYLGIYIMELGGSESLVGIAWFIGVLMEAIVFATASKWFRKYHTIVFIIFAGIIYSIRWVMYAWFDDPLMIVIFQFMHGITFGVFYVAAFEYITRLIPKFLQSTGHMLFYAIFFGISGIVGSLMGGRIIELFSGEFLYLCMAGLSLVGVLLVTIYHVFTTKAKRSRTSF</sequence>
<feature type="transmembrane region" description="Helical" evidence="8">
    <location>
        <begin position="158"/>
        <end position="175"/>
    </location>
</feature>
<keyword evidence="7 8" id="KW-0472">Membrane</keyword>
<keyword evidence="5 8" id="KW-0812">Transmembrane</keyword>
<feature type="transmembrane region" description="Helical" evidence="8">
    <location>
        <begin position="12"/>
        <end position="31"/>
    </location>
</feature>
<name>A0ABW4HPP7_9BACI</name>
<feature type="transmembrane region" description="Helical" evidence="8">
    <location>
        <begin position="264"/>
        <end position="284"/>
    </location>
</feature>
<keyword evidence="3" id="KW-1003">Cell membrane</keyword>
<dbReference type="PROSITE" id="PS50850">
    <property type="entry name" value="MFS"/>
    <property type="match status" value="1"/>
</dbReference>
<evidence type="ECO:0000259" key="9">
    <source>
        <dbReference type="PROSITE" id="PS50850"/>
    </source>
</evidence>
<dbReference type="InterPro" id="IPR020846">
    <property type="entry name" value="MFS_dom"/>
</dbReference>